<dbReference type="InterPro" id="IPR006303">
    <property type="entry name" value="FliR"/>
</dbReference>
<dbReference type="EMBL" id="BMES01000002">
    <property type="protein sequence ID" value="GGH26396.1"/>
    <property type="molecule type" value="Genomic_DNA"/>
</dbReference>
<dbReference type="GO" id="GO:0044780">
    <property type="term" value="P:bacterial-type flagellum assembly"/>
    <property type="evidence" value="ECO:0007669"/>
    <property type="project" value="UniProtKB-UniRule"/>
</dbReference>
<evidence type="ECO:0000256" key="8">
    <source>
        <dbReference type="ARBA" id="ARBA00023143"/>
    </source>
</evidence>
<keyword evidence="4 10" id="KW-1003">Cell membrane</keyword>
<dbReference type="PANTHER" id="PTHR30065">
    <property type="entry name" value="FLAGELLAR BIOSYNTHETIC PROTEIN FLIR"/>
    <property type="match status" value="1"/>
</dbReference>
<keyword evidence="6 10" id="KW-1133">Transmembrane helix</keyword>
<evidence type="ECO:0000313" key="11">
    <source>
        <dbReference type="EMBL" id="GGH26396.1"/>
    </source>
</evidence>
<proteinExistence type="inferred from homology"/>
<comment type="subcellular location">
    <subcellularLocation>
        <location evidence="10">Cell membrane</location>
        <topology evidence="10">Multi-pass membrane protein</topology>
    </subcellularLocation>
    <subcellularLocation>
        <location evidence="10">Bacterial flagellum basal body</location>
    </subcellularLocation>
</comment>
<reference evidence="11" key="2">
    <citation type="submission" date="2020-09" db="EMBL/GenBank/DDBJ databases">
        <authorList>
            <person name="Sun Q."/>
            <person name="Zhou Y."/>
        </authorList>
    </citation>
    <scope>NUCLEOTIDE SEQUENCE</scope>
    <source>
        <strain evidence="11">CGMCC 1.12214</strain>
    </source>
</reference>
<keyword evidence="11" id="KW-0282">Flagellum</keyword>
<name>A0A917I8J6_9HYPH</name>
<evidence type="ECO:0000256" key="7">
    <source>
        <dbReference type="ARBA" id="ARBA00023136"/>
    </source>
</evidence>
<dbReference type="PANTHER" id="PTHR30065:SF8">
    <property type="entry name" value="FLAGELLAR BIOSYNTHETIC PROTEIN FLIR"/>
    <property type="match status" value="1"/>
</dbReference>
<comment type="function">
    <text evidence="1 10">Role in flagellar biosynthesis.</text>
</comment>
<evidence type="ECO:0000256" key="5">
    <source>
        <dbReference type="ARBA" id="ARBA00022692"/>
    </source>
</evidence>
<dbReference type="Pfam" id="PF01311">
    <property type="entry name" value="Bac_export_1"/>
    <property type="match status" value="1"/>
</dbReference>
<feature type="transmembrane region" description="Helical" evidence="10">
    <location>
        <begin position="204"/>
        <end position="225"/>
    </location>
</feature>
<evidence type="ECO:0000256" key="9">
    <source>
        <dbReference type="NCBIfam" id="TIGR01400"/>
    </source>
</evidence>
<keyword evidence="8 10" id="KW-0975">Bacterial flagellum</keyword>
<evidence type="ECO:0000256" key="1">
    <source>
        <dbReference type="ARBA" id="ARBA00002578"/>
    </source>
</evidence>
<keyword evidence="11" id="KW-0969">Cilium</keyword>
<dbReference type="AlphaFoldDB" id="A0A917I8J6"/>
<evidence type="ECO:0000256" key="6">
    <source>
        <dbReference type="ARBA" id="ARBA00022989"/>
    </source>
</evidence>
<evidence type="ECO:0000256" key="2">
    <source>
        <dbReference type="ARBA" id="ARBA00009772"/>
    </source>
</evidence>
<protein>
    <recommendedName>
        <fullName evidence="3 9">Flagellar biosynthetic protein FliR</fullName>
    </recommendedName>
</protein>
<feature type="transmembrane region" description="Helical" evidence="10">
    <location>
        <begin position="30"/>
        <end position="52"/>
    </location>
</feature>
<evidence type="ECO:0000256" key="10">
    <source>
        <dbReference type="RuleBase" id="RU362071"/>
    </source>
</evidence>
<dbReference type="GO" id="GO:0005886">
    <property type="term" value="C:plasma membrane"/>
    <property type="evidence" value="ECO:0007669"/>
    <property type="project" value="UniProtKB-SubCell"/>
</dbReference>
<dbReference type="PRINTS" id="PR00953">
    <property type="entry name" value="TYPE3IMRPROT"/>
</dbReference>
<feature type="transmembrane region" description="Helical" evidence="10">
    <location>
        <begin position="93"/>
        <end position="116"/>
    </location>
</feature>
<dbReference type="NCBIfam" id="TIGR01400">
    <property type="entry name" value="fliR"/>
    <property type="match status" value="1"/>
</dbReference>
<gene>
    <name evidence="11" type="primary">fliR</name>
    <name evidence="11" type="ORF">GCM10007036_34150</name>
</gene>
<organism evidence="11 12">
    <name type="scientific">Alsobacter metallidurans</name>
    <dbReference type="NCBI Taxonomy" id="340221"/>
    <lineage>
        <taxon>Bacteria</taxon>
        <taxon>Pseudomonadati</taxon>
        <taxon>Pseudomonadota</taxon>
        <taxon>Alphaproteobacteria</taxon>
        <taxon>Hyphomicrobiales</taxon>
        <taxon>Alsobacteraceae</taxon>
        <taxon>Alsobacter</taxon>
    </lineage>
</organism>
<evidence type="ECO:0000256" key="3">
    <source>
        <dbReference type="ARBA" id="ARBA00021717"/>
    </source>
</evidence>
<accession>A0A917I8J6</accession>
<feature type="transmembrane region" description="Helical" evidence="10">
    <location>
        <begin position="237"/>
        <end position="265"/>
    </location>
</feature>
<sequence>MSPGALAGGFGSRLRFGAGARNGAGMGFTFGPAIAALFMVVFARVGVLMMLMPALGERFVPARVRLALAVFLTIAMMPIVRPLLPAQALQGNAVFTTLFLELAIGLMIGLCARIVIASLQTAGNFVSQALGLGFAETVDPSQGGQAAALGNLLTMLGVTLLFATDGHHMVIAAIGGSYTALPPGAAPPTGDAAMLALGTMGKGFSIAVQIAAPFIVFGVIINLGLGVLSRLMPALQVFFLGMPATIMIGFIILLAAIGTMMAVFLREVSDFLLPFMAR</sequence>
<comment type="caution">
    <text evidence="11">The sequence shown here is derived from an EMBL/GenBank/DDBJ whole genome shotgun (WGS) entry which is preliminary data.</text>
</comment>
<comment type="similarity">
    <text evidence="2 10">Belongs to the FliR/MopE/SpaR family.</text>
</comment>
<dbReference type="Proteomes" id="UP000603912">
    <property type="component" value="Unassembled WGS sequence"/>
</dbReference>
<evidence type="ECO:0000313" key="12">
    <source>
        <dbReference type="Proteomes" id="UP000603912"/>
    </source>
</evidence>
<keyword evidence="12" id="KW-1185">Reference proteome</keyword>
<keyword evidence="11" id="KW-0966">Cell projection</keyword>
<feature type="transmembrane region" description="Helical" evidence="10">
    <location>
        <begin position="64"/>
        <end position="81"/>
    </location>
</feature>
<evidence type="ECO:0000256" key="4">
    <source>
        <dbReference type="ARBA" id="ARBA00022475"/>
    </source>
</evidence>
<reference evidence="11" key="1">
    <citation type="journal article" date="2014" name="Int. J. Syst. Evol. Microbiol.">
        <title>Complete genome sequence of Corynebacterium casei LMG S-19264T (=DSM 44701T), isolated from a smear-ripened cheese.</title>
        <authorList>
            <consortium name="US DOE Joint Genome Institute (JGI-PGF)"/>
            <person name="Walter F."/>
            <person name="Albersmeier A."/>
            <person name="Kalinowski J."/>
            <person name="Ruckert C."/>
        </authorList>
    </citation>
    <scope>NUCLEOTIDE SEQUENCE</scope>
    <source>
        <strain evidence="11">CGMCC 1.12214</strain>
    </source>
</reference>
<keyword evidence="5 10" id="KW-0812">Transmembrane</keyword>
<keyword evidence="7 10" id="KW-0472">Membrane</keyword>
<dbReference type="InterPro" id="IPR002010">
    <property type="entry name" value="T3SS_IM_R"/>
</dbReference>
<dbReference type="GO" id="GO:0006605">
    <property type="term" value="P:protein targeting"/>
    <property type="evidence" value="ECO:0007669"/>
    <property type="project" value="UniProtKB-UniRule"/>
</dbReference>
<dbReference type="GO" id="GO:0009425">
    <property type="term" value="C:bacterial-type flagellum basal body"/>
    <property type="evidence" value="ECO:0007669"/>
    <property type="project" value="UniProtKB-SubCell"/>
</dbReference>